<reference evidence="3 4" key="1">
    <citation type="submission" date="2016-02" db="EMBL/GenBank/DDBJ databases">
        <title>Complete genome of Sinomonas atrocyanea KCTC 3377.</title>
        <authorList>
            <person name="Kim K.M."/>
        </authorList>
    </citation>
    <scope>NUCLEOTIDE SEQUENCE [LARGE SCALE GENOMIC DNA]</scope>
    <source>
        <strain evidence="3 4">KCTC 3377</strain>
    </source>
</reference>
<dbReference type="PROSITE" id="PS51782">
    <property type="entry name" value="LYSM"/>
    <property type="match status" value="1"/>
</dbReference>
<keyword evidence="4" id="KW-1185">Reference proteome</keyword>
<gene>
    <name evidence="3" type="ORF">SA2016_1698</name>
</gene>
<dbReference type="GO" id="GO:0051301">
    <property type="term" value="P:cell division"/>
    <property type="evidence" value="ECO:0007669"/>
    <property type="project" value="UniProtKB-KW"/>
</dbReference>
<keyword evidence="1" id="KW-0812">Transmembrane</keyword>
<keyword evidence="1" id="KW-1133">Transmembrane helix</keyword>
<dbReference type="PATRIC" id="fig|37927.3.peg.1748"/>
<keyword evidence="3" id="KW-0131">Cell cycle</keyword>
<sequence length="123" mass="12928">MAHAIHLGPLAAPRAARTSRTPLRLTRRGRIVLVVVPLFLATLAMLIAWAALTVPAQAGAAPLTGPGATVTVTVQPGESLWTIAARRVPNQDPRVTVSQIQDLNGLTGVRVLPGEQILVPVLK</sequence>
<organism evidence="3 4">
    <name type="scientific">Sinomonas atrocyanea</name>
    <dbReference type="NCBI Taxonomy" id="37927"/>
    <lineage>
        <taxon>Bacteria</taxon>
        <taxon>Bacillati</taxon>
        <taxon>Actinomycetota</taxon>
        <taxon>Actinomycetes</taxon>
        <taxon>Micrococcales</taxon>
        <taxon>Micrococcaceae</taxon>
        <taxon>Sinomonas</taxon>
    </lineage>
</organism>
<dbReference type="AlphaFoldDB" id="A0A127A0P0"/>
<keyword evidence="1" id="KW-0472">Membrane</keyword>
<dbReference type="Gene3D" id="3.10.350.10">
    <property type="entry name" value="LysM domain"/>
    <property type="match status" value="1"/>
</dbReference>
<dbReference type="Proteomes" id="UP000070134">
    <property type="component" value="Chromosome"/>
</dbReference>
<evidence type="ECO:0000259" key="2">
    <source>
        <dbReference type="PROSITE" id="PS51782"/>
    </source>
</evidence>
<dbReference type="RefSeq" id="WP_084249415.1">
    <property type="nucleotide sequence ID" value="NZ_BJMO01000014.1"/>
</dbReference>
<evidence type="ECO:0000256" key="1">
    <source>
        <dbReference type="SAM" id="Phobius"/>
    </source>
</evidence>
<dbReference type="KEGG" id="satk:SA2016_1698"/>
<protein>
    <submittedName>
        <fullName evidence="3">Cell division suppressor protein YneA</fullName>
    </submittedName>
</protein>
<dbReference type="CDD" id="cd00118">
    <property type="entry name" value="LysM"/>
    <property type="match status" value="1"/>
</dbReference>
<name>A0A127A0P0_9MICC</name>
<dbReference type="OrthoDB" id="5084290at2"/>
<keyword evidence="3" id="KW-0132">Cell division</keyword>
<evidence type="ECO:0000313" key="3">
    <source>
        <dbReference type="EMBL" id="AMM32374.1"/>
    </source>
</evidence>
<dbReference type="InterPro" id="IPR036779">
    <property type="entry name" value="LysM_dom_sf"/>
</dbReference>
<dbReference type="SMART" id="SM00257">
    <property type="entry name" value="LysM"/>
    <property type="match status" value="1"/>
</dbReference>
<dbReference type="Pfam" id="PF01476">
    <property type="entry name" value="LysM"/>
    <property type="match status" value="1"/>
</dbReference>
<feature type="domain" description="LysM" evidence="2">
    <location>
        <begin position="70"/>
        <end position="119"/>
    </location>
</feature>
<dbReference type="SUPFAM" id="SSF54106">
    <property type="entry name" value="LysM domain"/>
    <property type="match status" value="1"/>
</dbReference>
<dbReference type="STRING" id="37927.SA2016_1698"/>
<proteinExistence type="predicted"/>
<dbReference type="InterPro" id="IPR018392">
    <property type="entry name" value="LysM"/>
</dbReference>
<accession>A0A127A0P0</accession>
<feature type="transmembrane region" description="Helical" evidence="1">
    <location>
        <begin position="31"/>
        <end position="52"/>
    </location>
</feature>
<dbReference type="EMBL" id="CP014518">
    <property type="protein sequence ID" value="AMM32374.1"/>
    <property type="molecule type" value="Genomic_DNA"/>
</dbReference>
<evidence type="ECO:0000313" key="4">
    <source>
        <dbReference type="Proteomes" id="UP000070134"/>
    </source>
</evidence>